<evidence type="ECO:0000313" key="3">
    <source>
        <dbReference type="EMBL" id="TDP81811.1"/>
    </source>
</evidence>
<keyword evidence="1" id="KW-0812">Transmembrane</keyword>
<feature type="transmembrane region" description="Helical" evidence="1">
    <location>
        <begin position="129"/>
        <end position="148"/>
    </location>
</feature>
<keyword evidence="1" id="KW-1133">Transmembrane helix</keyword>
<feature type="transmembrane region" description="Helical" evidence="1">
    <location>
        <begin position="30"/>
        <end position="52"/>
    </location>
</feature>
<dbReference type="RefSeq" id="WP_279512713.1">
    <property type="nucleotide sequence ID" value="NZ_SNXX01000049.1"/>
</dbReference>
<protein>
    <recommendedName>
        <fullName evidence="2">CAAX prenyl protease 2/Lysostaphin resistance protein A-like domain-containing protein</fullName>
    </recommendedName>
</protein>
<evidence type="ECO:0000256" key="1">
    <source>
        <dbReference type="SAM" id="Phobius"/>
    </source>
</evidence>
<reference evidence="3 4" key="1">
    <citation type="submission" date="2019-03" db="EMBL/GenBank/DDBJ databases">
        <title>Subsurface microbial communities from deep shales in Ohio and West Virginia, USA.</title>
        <authorList>
            <person name="Wrighton K."/>
        </authorList>
    </citation>
    <scope>NUCLEOTIDE SEQUENCE [LARGE SCALE GENOMIC DNA]</scope>
    <source>
        <strain evidence="3 4">MSL 7</strain>
    </source>
</reference>
<feature type="domain" description="CAAX prenyl protease 2/Lysostaphin resistance protein A-like" evidence="2">
    <location>
        <begin position="72"/>
        <end position="165"/>
    </location>
</feature>
<keyword evidence="1" id="KW-0472">Membrane</keyword>
<feature type="transmembrane region" description="Helical" evidence="1">
    <location>
        <begin position="153"/>
        <end position="172"/>
    </location>
</feature>
<name>A0A4R6R760_9FIRM</name>
<dbReference type="InterPro" id="IPR003675">
    <property type="entry name" value="Rce1/LyrA-like_dom"/>
</dbReference>
<dbReference type="EMBL" id="SNXX01000049">
    <property type="protein sequence ID" value="TDP81811.1"/>
    <property type="molecule type" value="Genomic_DNA"/>
</dbReference>
<dbReference type="PANTHER" id="PTHR39430:SF1">
    <property type="entry name" value="PROTEASE"/>
    <property type="match status" value="1"/>
</dbReference>
<dbReference type="GO" id="GO:0004175">
    <property type="term" value="F:endopeptidase activity"/>
    <property type="evidence" value="ECO:0007669"/>
    <property type="project" value="UniProtKB-ARBA"/>
</dbReference>
<sequence length="222" mass="25801">MLLVILIRKIFNKEGIRSFLISYDIRALKLFLRGLLLGILFFIIYVFIIVFLNQGQLIIELENWWETAIIFFAYGGSFLIAALFEEFLYRGYILQKLLKKVSPHYAVIITSILFGLGHYNSYLHNGYSLTLGIINSVMISVILSIIVIRTESLLFVIGWHFSWNLTQSLFLLEGNKMFSLLFKRENILTGSRFVPESGLLVSFVIFLFFIFIKYYDSNTKSI</sequence>
<dbReference type="PANTHER" id="PTHR39430">
    <property type="entry name" value="MEMBRANE-ASSOCIATED PROTEASE-RELATED"/>
    <property type="match status" value="1"/>
</dbReference>
<dbReference type="GO" id="GO:0080120">
    <property type="term" value="P:CAAX-box protein maturation"/>
    <property type="evidence" value="ECO:0007669"/>
    <property type="project" value="UniProtKB-ARBA"/>
</dbReference>
<dbReference type="AlphaFoldDB" id="A0A4R6R760"/>
<organism evidence="3 4">
    <name type="scientific">Halanaerobium saccharolyticum</name>
    <dbReference type="NCBI Taxonomy" id="43595"/>
    <lineage>
        <taxon>Bacteria</taxon>
        <taxon>Bacillati</taxon>
        <taxon>Bacillota</taxon>
        <taxon>Clostridia</taxon>
        <taxon>Halanaerobiales</taxon>
        <taxon>Halanaerobiaceae</taxon>
        <taxon>Halanaerobium</taxon>
    </lineage>
</organism>
<accession>A0A4R6R760</accession>
<feature type="transmembrane region" description="Helical" evidence="1">
    <location>
        <begin position="64"/>
        <end position="84"/>
    </location>
</feature>
<evidence type="ECO:0000259" key="2">
    <source>
        <dbReference type="Pfam" id="PF02517"/>
    </source>
</evidence>
<feature type="transmembrane region" description="Helical" evidence="1">
    <location>
        <begin position="105"/>
        <end position="123"/>
    </location>
</feature>
<dbReference type="Pfam" id="PF02517">
    <property type="entry name" value="Rce1-like"/>
    <property type="match status" value="1"/>
</dbReference>
<dbReference type="Proteomes" id="UP000295176">
    <property type="component" value="Unassembled WGS sequence"/>
</dbReference>
<gene>
    <name evidence="3" type="ORF">C7957_1492</name>
</gene>
<proteinExistence type="predicted"/>
<evidence type="ECO:0000313" key="4">
    <source>
        <dbReference type="Proteomes" id="UP000295176"/>
    </source>
</evidence>
<feature type="transmembrane region" description="Helical" evidence="1">
    <location>
        <begin position="192"/>
        <end position="212"/>
    </location>
</feature>
<comment type="caution">
    <text evidence="3">The sequence shown here is derived from an EMBL/GenBank/DDBJ whole genome shotgun (WGS) entry which is preliminary data.</text>
</comment>